<feature type="transmembrane region" description="Helical" evidence="1">
    <location>
        <begin position="170"/>
        <end position="188"/>
    </location>
</feature>
<evidence type="ECO:0000313" key="3">
    <source>
        <dbReference type="Proteomes" id="UP001596058"/>
    </source>
</evidence>
<keyword evidence="1" id="KW-0472">Membrane</keyword>
<organism evidence="2 3">
    <name type="scientific">Nonomuraea insulae</name>
    <dbReference type="NCBI Taxonomy" id="1616787"/>
    <lineage>
        <taxon>Bacteria</taxon>
        <taxon>Bacillati</taxon>
        <taxon>Actinomycetota</taxon>
        <taxon>Actinomycetes</taxon>
        <taxon>Streptosporangiales</taxon>
        <taxon>Streptosporangiaceae</taxon>
        <taxon>Nonomuraea</taxon>
    </lineage>
</organism>
<dbReference type="RefSeq" id="WP_379515946.1">
    <property type="nucleotide sequence ID" value="NZ_JBHSPA010000025.1"/>
</dbReference>
<evidence type="ECO:0000313" key="2">
    <source>
        <dbReference type="EMBL" id="MFC5826433.1"/>
    </source>
</evidence>
<dbReference type="Proteomes" id="UP001596058">
    <property type="component" value="Unassembled WGS sequence"/>
</dbReference>
<feature type="transmembrane region" description="Helical" evidence="1">
    <location>
        <begin position="44"/>
        <end position="62"/>
    </location>
</feature>
<proteinExistence type="predicted"/>
<dbReference type="EMBL" id="JBHSPA010000025">
    <property type="protein sequence ID" value="MFC5826433.1"/>
    <property type="molecule type" value="Genomic_DNA"/>
</dbReference>
<keyword evidence="1" id="KW-0812">Transmembrane</keyword>
<protein>
    <submittedName>
        <fullName evidence="2">Uncharacterized protein</fullName>
    </submittedName>
</protein>
<feature type="transmembrane region" description="Helical" evidence="1">
    <location>
        <begin position="67"/>
        <end position="85"/>
    </location>
</feature>
<keyword evidence="1" id="KW-1133">Transmembrane helix</keyword>
<feature type="transmembrane region" description="Helical" evidence="1">
    <location>
        <begin position="91"/>
        <end position="110"/>
    </location>
</feature>
<keyword evidence="3" id="KW-1185">Reference proteome</keyword>
<gene>
    <name evidence="2" type="ORF">ACFPZ3_21410</name>
</gene>
<reference evidence="3" key="1">
    <citation type="journal article" date="2019" name="Int. J. Syst. Evol. Microbiol.">
        <title>The Global Catalogue of Microorganisms (GCM) 10K type strain sequencing project: providing services to taxonomists for standard genome sequencing and annotation.</title>
        <authorList>
            <consortium name="The Broad Institute Genomics Platform"/>
            <consortium name="The Broad Institute Genome Sequencing Center for Infectious Disease"/>
            <person name="Wu L."/>
            <person name="Ma J."/>
        </authorList>
    </citation>
    <scope>NUCLEOTIDE SEQUENCE [LARGE SCALE GENOMIC DNA]</scope>
    <source>
        <strain evidence="3">CCUG 53903</strain>
    </source>
</reference>
<name>A0ABW1CNH5_9ACTN</name>
<feature type="transmembrane region" description="Helical" evidence="1">
    <location>
        <begin position="122"/>
        <end position="150"/>
    </location>
</feature>
<sequence length="189" mass="19501">MADISSAPRSLARRLPITVAHRWPTWCGLAVAAQSALDLGDGRGQAVIVFLAALIYLATAVVGRPGVVWLLFGASVVAVTLLRLFDLDPWPGLVGGAVSVALVALVDGVMKRSRLTAAQLPAMVLFGGAALLAVSLSPAVGGYLVAAALIGHATLDVIVWRADKVVTRSMAEFCAVLDLTLGVAILVLI</sequence>
<evidence type="ECO:0000256" key="1">
    <source>
        <dbReference type="SAM" id="Phobius"/>
    </source>
</evidence>
<comment type="caution">
    <text evidence="2">The sequence shown here is derived from an EMBL/GenBank/DDBJ whole genome shotgun (WGS) entry which is preliminary data.</text>
</comment>
<accession>A0ABW1CNH5</accession>